<evidence type="ECO:0000313" key="3">
    <source>
        <dbReference type="EMBL" id="MBN3284866.1"/>
    </source>
</evidence>
<sequence length="390" mass="43254">MSLLETDPDVVDYLLRRKASQSSIPDLMRSDGPFTLGERHSSTDSKASSGEVSPYDNNSPVLSERLLFQKKEDISPSLDKLFKVPEQYVLVGHLKSKSKDLSPGQWAGKDISDDHTDIWGAWHSTLKPGSRDQGMTGSPGNMHECSSSQDVSYPSQGSLTSEWLEGHDSTSLPVDNGKQPVRRTQTTAGVQECRSHPPVARACSSSQVEGRRKHFQLSSDNLYSKPEGHSASSSAEDIPQRTLNPACLLQSKPKPGYTKHWDINKNESRPPPPYPGPSRQSSAGTQQQQQQQPVSPALQAVKRLPKYEKSPTLIEASFLKVASTEQPKLNAEQMPPVSNNKVNKAYSSQTGSQNNRNIGEQDWQEWQRERWQIWELLSADNADSLPETLV</sequence>
<feature type="compositionally biased region" description="Polar residues" evidence="2">
    <location>
        <begin position="336"/>
        <end position="358"/>
    </location>
</feature>
<reference evidence="3" key="1">
    <citation type="journal article" date="2021" name="Cell">
        <title>Tracing the genetic footprints of vertebrate landing in non-teleost ray-finned fishes.</title>
        <authorList>
            <person name="Bi X."/>
            <person name="Wang K."/>
            <person name="Yang L."/>
            <person name="Pan H."/>
            <person name="Jiang H."/>
            <person name="Wei Q."/>
            <person name="Fang M."/>
            <person name="Yu H."/>
            <person name="Zhu C."/>
            <person name="Cai Y."/>
            <person name="He Y."/>
            <person name="Gan X."/>
            <person name="Zeng H."/>
            <person name="Yu D."/>
            <person name="Zhu Y."/>
            <person name="Jiang H."/>
            <person name="Qiu Q."/>
            <person name="Yang H."/>
            <person name="Zhang Y.E."/>
            <person name="Wang W."/>
            <person name="Zhu M."/>
            <person name="He S."/>
            <person name="Zhang G."/>
        </authorList>
    </citation>
    <scope>NUCLEOTIDE SEQUENCE</scope>
    <source>
        <strain evidence="3">Pddl_001</strain>
    </source>
</reference>
<feature type="region of interest" description="Disordered" evidence="2">
    <location>
        <begin position="22"/>
        <end position="59"/>
    </location>
</feature>
<feature type="compositionally biased region" description="Basic and acidic residues" evidence="2">
    <location>
        <begin position="259"/>
        <end position="268"/>
    </location>
</feature>
<gene>
    <name evidence="3" type="primary">Arhgap6_3</name>
    <name evidence="3" type="ORF">GTO93_0007671</name>
</gene>
<evidence type="ECO:0000256" key="1">
    <source>
        <dbReference type="ARBA" id="ARBA00022468"/>
    </source>
</evidence>
<keyword evidence="4" id="KW-1185">Reference proteome</keyword>
<feature type="region of interest" description="Disordered" evidence="2">
    <location>
        <begin position="329"/>
        <end position="358"/>
    </location>
</feature>
<protein>
    <submittedName>
        <fullName evidence="3">RHG06 protein</fullName>
    </submittedName>
</protein>
<dbReference type="Proteomes" id="UP001166093">
    <property type="component" value="Unassembled WGS sequence"/>
</dbReference>
<evidence type="ECO:0000313" key="4">
    <source>
        <dbReference type="Proteomes" id="UP001166093"/>
    </source>
</evidence>
<feature type="non-terminal residue" evidence="3">
    <location>
        <position position="390"/>
    </location>
</feature>
<dbReference type="PANTHER" id="PTHR12635">
    <property type="entry name" value="RHO-GTPASE-ACTIVATING PROTEIN 6 FAMILY MEMBER"/>
    <property type="match status" value="1"/>
</dbReference>
<feature type="region of interest" description="Disordered" evidence="2">
    <location>
        <begin position="127"/>
        <end position="302"/>
    </location>
</feature>
<feature type="non-terminal residue" evidence="3">
    <location>
        <position position="1"/>
    </location>
</feature>
<feature type="compositionally biased region" description="Low complexity" evidence="2">
    <location>
        <begin position="277"/>
        <end position="292"/>
    </location>
</feature>
<proteinExistence type="predicted"/>
<comment type="caution">
    <text evidence="3">The sequence shown here is derived from an EMBL/GenBank/DDBJ whole genome shotgun (WGS) entry which is preliminary data.</text>
</comment>
<feature type="compositionally biased region" description="Polar residues" evidence="2">
    <location>
        <begin position="133"/>
        <end position="161"/>
    </location>
</feature>
<dbReference type="InterPro" id="IPR037863">
    <property type="entry name" value="RHOGAP6/36"/>
</dbReference>
<name>A0ABS2YDR6_POLSP</name>
<organism evidence="3 4">
    <name type="scientific">Polyodon spathula</name>
    <name type="common">North American paddlefish</name>
    <name type="synonym">Squalus spathula</name>
    <dbReference type="NCBI Taxonomy" id="7913"/>
    <lineage>
        <taxon>Eukaryota</taxon>
        <taxon>Metazoa</taxon>
        <taxon>Chordata</taxon>
        <taxon>Craniata</taxon>
        <taxon>Vertebrata</taxon>
        <taxon>Euteleostomi</taxon>
        <taxon>Actinopterygii</taxon>
        <taxon>Chondrostei</taxon>
        <taxon>Acipenseriformes</taxon>
        <taxon>Polyodontidae</taxon>
        <taxon>Polyodon</taxon>
    </lineage>
</organism>
<accession>A0ABS2YDR6</accession>
<dbReference type="PANTHER" id="PTHR12635:SF14">
    <property type="entry name" value="RHO GTPASE-ACTIVATING PROTEIN 6"/>
    <property type="match status" value="1"/>
</dbReference>
<keyword evidence="1" id="KW-0343">GTPase activation</keyword>
<dbReference type="EMBL" id="JAAWVQ010140808">
    <property type="protein sequence ID" value="MBN3284866.1"/>
    <property type="molecule type" value="Genomic_DNA"/>
</dbReference>
<feature type="compositionally biased region" description="Polar residues" evidence="2">
    <location>
        <begin position="44"/>
        <end position="59"/>
    </location>
</feature>
<evidence type="ECO:0000256" key="2">
    <source>
        <dbReference type="SAM" id="MobiDB-lite"/>
    </source>
</evidence>